<dbReference type="InterPro" id="IPR010583">
    <property type="entry name" value="MipA"/>
</dbReference>
<protein>
    <recommendedName>
        <fullName evidence="9">MipA/OmpV family protein</fullName>
    </recommendedName>
</protein>
<evidence type="ECO:0000313" key="7">
    <source>
        <dbReference type="EMBL" id="GHF79231.1"/>
    </source>
</evidence>
<organism evidence="7 8">
    <name type="scientific">Thalassotalea marina</name>
    <dbReference type="NCBI Taxonomy" id="1673741"/>
    <lineage>
        <taxon>Bacteria</taxon>
        <taxon>Pseudomonadati</taxon>
        <taxon>Pseudomonadota</taxon>
        <taxon>Gammaproteobacteria</taxon>
        <taxon>Alteromonadales</taxon>
        <taxon>Colwelliaceae</taxon>
        <taxon>Thalassotalea</taxon>
    </lineage>
</organism>
<dbReference type="PANTHER" id="PTHR38776:SF1">
    <property type="entry name" value="MLTA-INTERACTING PROTEIN-RELATED"/>
    <property type="match status" value="1"/>
</dbReference>
<evidence type="ECO:0000256" key="3">
    <source>
        <dbReference type="ARBA" id="ARBA00022729"/>
    </source>
</evidence>
<comment type="subcellular location">
    <subcellularLocation>
        <location evidence="1">Cell outer membrane</location>
    </subcellularLocation>
</comment>
<proteinExistence type="inferred from homology"/>
<evidence type="ECO:0000256" key="4">
    <source>
        <dbReference type="ARBA" id="ARBA00023136"/>
    </source>
</evidence>
<reference evidence="7" key="2">
    <citation type="submission" date="2020-09" db="EMBL/GenBank/DDBJ databases">
        <authorList>
            <person name="Sun Q."/>
            <person name="Kim S."/>
        </authorList>
    </citation>
    <scope>NUCLEOTIDE SEQUENCE</scope>
    <source>
        <strain evidence="7">KCTC 42731</strain>
    </source>
</reference>
<evidence type="ECO:0008006" key="9">
    <source>
        <dbReference type="Google" id="ProtNLM"/>
    </source>
</evidence>
<comment type="similarity">
    <text evidence="2">Belongs to the MipA/OmpV family.</text>
</comment>
<dbReference type="Pfam" id="PF06629">
    <property type="entry name" value="MipA"/>
    <property type="match status" value="1"/>
</dbReference>
<dbReference type="PANTHER" id="PTHR38776">
    <property type="entry name" value="MLTA-INTERACTING PROTEIN-RELATED"/>
    <property type="match status" value="1"/>
</dbReference>
<feature type="signal peptide" evidence="6">
    <location>
        <begin position="1"/>
        <end position="19"/>
    </location>
</feature>
<keyword evidence="8" id="KW-1185">Reference proteome</keyword>
<dbReference type="Proteomes" id="UP000623842">
    <property type="component" value="Unassembled WGS sequence"/>
</dbReference>
<keyword evidence="5" id="KW-0998">Cell outer membrane</keyword>
<dbReference type="EMBL" id="BNCK01000001">
    <property type="protein sequence ID" value="GHF79231.1"/>
    <property type="molecule type" value="Genomic_DNA"/>
</dbReference>
<evidence type="ECO:0000256" key="5">
    <source>
        <dbReference type="ARBA" id="ARBA00023237"/>
    </source>
</evidence>
<evidence type="ECO:0000256" key="1">
    <source>
        <dbReference type="ARBA" id="ARBA00004442"/>
    </source>
</evidence>
<keyword evidence="4" id="KW-0472">Membrane</keyword>
<accession>A0A919EHJ5</accession>
<comment type="caution">
    <text evidence="7">The sequence shown here is derived from an EMBL/GenBank/DDBJ whole genome shotgun (WGS) entry which is preliminary data.</text>
</comment>
<feature type="chain" id="PRO_5037931245" description="MipA/OmpV family protein" evidence="6">
    <location>
        <begin position="20"/>
        <end position="283"/>
    </location>
</feature>
<evidence type="ECO:0000256" key="6">
    <source>
        <dbReference type="SAM" id="SignalP"/>
    </source>
</evidence>
<dbReference type="GO" id="GO:0009279">
    <property type="term" value="C:cell outer membrane"/>
    <property type="evidence" value="ECO:0007669"/>
    <property type="project" value="UniProtKB-SubCell"/>
</dbReference>
<dbReference type="RefSeq" id="WP_189766946.1">
    <property type="nucleotide sequence ID" value="NZ_BNCK01000001.1"/>
</dbReference>
<name>A0A919EHJ5_9GAMM</name>
<evidence type="ECO:0000313" key="8">
    <source>
        <dbReference type="Proteomes" id="UP000623842"/>
    </source>
</evidence>
<dbReference type="AlphaFoldDB" id="A0A919EHJ5"/>
<sequence length="283" mass="32567">MYKSLVAALMLFCTTLSYANEKKLENESTVFNETFSWQIQMGLSGYYYDIILKDVEQVDTIDFINASLLIDFYYKGFFIQSNHRRTDTHTLGAEVGYQLIVNDEWELDIISKSYIGGFDPEFIQDDSSRDIPIIEGLDSRSIGSGVGLRYNRYFESSQLSIDVASLGLSSSVNGWLVEAFYTQLIPYRNWDIYLNSSITFYAKETMDYYFGIDPHEVTEIRPLYTAKSDIKVQLEAFFQHPITEKWTFNAGFSYSRYLGDITDSPIVDQPDASQIMLGVLYVF</sequence>
<evidence type="ECO:0000256" key="2">
    <source>
        <dbReference type="ARBA" id="ARBA00005722"/>
    </source>
</evidence>
<gene>
    <name evidence="7" type="ORF">GCM10017161_02990</name>
</gene>
<keyword evidence="3 6" id="KW-0732">Signal</keyword>
<reference evidence="7" key="1">
    <citation type="journal article" date="2014" name="Int. J. Syst. Evol. Microbiol.">
        <title>Complete genome sequence of Corynebacterium casei LMG S-19264T (=DSM 44701T), isolated from a smear-ripened cheese.</title>
        <authorList>
            <consortium name="US DOE Joint Genome Institute (JGI-PGF)"/>
            <person name="Walter F."/>
            <person name="Albersmeier A."/>
            <person name="Kalinowski J."/>
            <person name="Ruckert C."/>
        </authorList>
    </citation>
    <scope>NUCLEOTIDE SEQUENCE</scope>
    <source>
        <strain evidence="7">KCTC 42731</strain>
    </source>
</reference>